<comment type="caution">
    <text evidence="1">The sequence shown here is derived from an EMBL/GenBank/DDBJ whole genome shotgun (WGS) entry which is preliminary data.</text>
</comment>
<dbReference type="Proteomes" id="UP000824881">
    <property type="component" value="Unassembled WGS sequence"/>
</dbReference>
<proteinExistence type="predicted"/>
<gene>
    <name evidence="1" type="ORF">CCMSSC00406_0005954</name>
</gene>
<evidence type="ECO:0000313" key="2">
    <source>
        <dbReference type="Proteomes" id="UP000824881"/>
    </source>
</evidence>
<dbReference type="EMBL" id="WQMT02000010">
    <property type="protein sequence ID" value="KAG9218273.1"/>
    <property type="molecule type" value="Genomic_DNA"/>
</dbReference>
<evidence type="ECO:0000313" key="1">
    <source>
        <dbReference type="EMBL" id="KAG9218273.1"/>
    </source>
</evidence>
<protein>
    <submittedName>
        <fullName evidence="1">Uncharacterized protein</fullName>
    </submittedName>
</protein>
<keyword evidence="2" id="KW-1185">Reference proteome</keyword>
<organism evidence="1 2">
    <name type="scientific">Pleurotus cornucopiae</name>
    <name type="common">Cornucopia mushroom</name>
    <dbReference type="NCBI Taxonomy" id="5321"/>
    <lineage>
        <taxon>Eukaryota</taxon>
        <taxon>Fungi</taxon>
        <taxon>Dikarya</taxon>
        <taxon>Basidiomycota</taxon>
        <taxon>Agaricomycotina</taxon>
        <taxon>Agaricomycetes</taxon>
        <taxon>Agaricomycetidae</taxon>
        <taxon>Agaricales</taxon>
        <taxon>Pleurotineae</taxon>
        <taxon>Pleurotaceae</taxon>
        <taxon>Pleurotus</taxon>
    </lineage>
</organism>
<name>A0ACB7IJ72_PLECO</name>
<reference evidence="1 2" key="1">
    <citation type="journal article" date="2021" name="Appl. Environ. Microbiol.">
        <title>Genetic linkage and physical mapping for an oyster mushroom Pleurotus cornucopiae and QTL analysis for the trait cap color.</title>
        <authorList>
            <person name="Zhang Y."/>
            <person name="Gao W."/>
            <person name="Sonnenberg A."/>
            <person name="Chen Q."/>
            <person name="Zhang J."/>
            <person name="Huang C."/>
        </authorList>
    </citation>
    <scope>NUCLEOTIDE SEQUENCE [LARGE SCALE GENOMIC DNA]</scope>
    <source>
        <strain evidence="1">CCMSSC00406</strain>
    </source>
</reference>
<accession>A0ACB7IJ72</accession>
<sequence length="492" mass="54725">MRRANAALAELSSPCPFAAFGTAIVNHTAGGLGELVCIGINSNSLHGDPTLHGEIAAIQNCSKVLTDPAGPYKLSPGDAISAFKQLSLYTNAESCPMCASAVRWAGFREYIYGTSIKALIDNGWGQISISSKEIFRQSSALSSNTSFIPGILTNETNPLFFWQFDVNATCPTGCSRNLDYNVLGGKLNRGMSVIDSVEILLGRSLTDAEYGKAAVLGWCIELFQAFCLVSDDVMDKCHVRRTQPCWYRLPHVRLIAVNDACMLRSAIFHLLKKCFRQETYYVDVLELFHDVSFNTDMGQLVDLITASEDTVDLSKFSLERHRKIVVFKTAYYSFYLPVALAMRFTGILDSDPATAIRPYRVALSILIPLGEYFQVQDDWLDYAGTVEQIGKVGTDIIDNKCSWCINTALALANPEQRAILDANYGGKGRGQEWKVKKVFEEVGIAEEYAKYEDDAFRRITGLIEIIPEVTKVGELKREVFVTFLQKIHKRLM</sequence>